<accession>A0A846WTT9</accession>
<dbReference type="RefSeq" id="WP_006372956.1">
    <property type="nucleotide sequence ID" value="NZ_CP085887.1"/>
</dbReference>
<protein>
    <submittedName>
        <fullName evidence="1">Uncharacterized protein</fullName>
    </submittedName>
</protein>
<proteinExistence type="predicted"/>
<gene>
    <name evidence="1" type="ORF">HGA05_26630</name>
</gene>
<evidence type="ECO:0000313" key="2">
    <source>
        <dbReference type="Proteomes" id="UP000563898"/>
    </source>
</evidence>
<evidence type="ECO:0000313" key="1">
    <source>
        <dbReference type="EMBL" id="NKY05138.1"/>
    </source>
</evidence>
<organism evidence="1 2">
    <name type="scientific">Gordonia polyisoprenivorans</name>
    <dbReference type="NCBI Taxonomy" id="84595"/>
    <lineage>
        <taxon>Bacteria</taxon>
        <taxon>Bacillati</taxon>
        <taxon>Actinomycetota</taxon>
        <taxon>Actinomycetes</taxon>
        <taxon>Mycobacteriales</taxon>
        <taxon>Gordoniaceae</taxon>
        <taxon>Gordonia</taxon>
    </lineage>
</organism>
<dbReference type="EMBL" id="JAAXPC010000029">
    <property type="protein sequence ID" value="NKY05138.1"/>
    <property type="molecule type" value="Genomic_DNA"/>
</dbReference>
<sequence>MSGEHAPTGTWVGSFPVYADGGVFLRGDFDFDEMLEPQPTTSFDYKILTIGVETAWVALRRDVAHLGLRIELLTGAPPPIQPKHPLVAVHPLAPDETTRVYTAEAVLTFTTPPRLWRGGVSEAGPGDHPVFGTLDIPPGTYHFRASLWHQNWVLDEDQDNGPPDLYSVQLALQLWS</sequence>
<name>A0A846WTT9_9ACTN</name>
<comment type="caution">
    <text evidence="1">The sequence shown here is derived from an EMBL/GenBank/DDBJ whole genome shotgun (WGS) entry which is preliminary data.</text>
</comment>
<reference evidence="1 2" key="1">
    <citation type="submission" date="2020-04" db="EMBL/GenBank/DDBJ databases">
        <title>MicrobeNet Type strains.</title>
        <authorList>
            <person name="Nicholson A.C."/>
        </authorList>
    </citation>
    <scope>NUCLEOTIDE SEQUENCE [LARGE SCALE GENOMIC DNA]</scope>
    <source>
        <strain evidence="1 2">ATCC BAA-14</strain>
    </source>
</reference>
<dbReference type="AlphaFoldDB" id="A0A846WTT9"/>
<dbReference type="Proteomes" id="UP000563898">
    <property type="component" value="Unassembled WGS sequence"/>
</dbReference>